<keyword evidence="3" id="KW-1185">Reference proteome</keyword>
<evidence type="ECO:0000313" key="1">
    <source>
        <dbReference type="EMBL" id="CAK9115786.1"/>
    </source>
</evidence>
<protein>
    <submittedName>
        <fullName evidence="2">Uncharacterized protein</fullName>
    </submittedName>
</protein>
<sequence>MTKEGSPHCQALREAQLFRTCLHLRRQQRRQLLAEALQTANAKDASEADLIFALDRSDFYLQQLTRLTALPDAPFGWDASAWTAKAGRAQHYLVARRRLRQELDEQWSQAQLALRRIRTLMSFAAKACAYEGAAGARCQDLAAVLQSCEVALLKGTNEMPTIPVGPSETSSVFLESILPKLLSEDSTKATDDRGAEEECEGTAHKTARKITKDEATSHCRKFGYV</sequence>
<comment type="caution">
    <text evidence="2">The sequence shown here is derived from an EMBL/GenBank/DDBJ whole genome shotgun (WGS) entry which is preliminary data.</text>
</comment>
<dbReference type="EMBL" id="CAXAMN010028239">
    <property type="protein sequence ID" value="CAK9115786.1"/>
    <property type="molecule type" value="Genomic_DNA"/>
</dbReference>
<proteinExistence type="predicted"/>
<organism evidence="2 3">
    <name type="scientific">Durusdinium trenchii</name>
    <dbReference type="NCBI Taxonomy" id="1381693"/>
    <lineage>
        <taxon>Eukaryota</taxon>
        <taxon>Sar</taxon>
        <taxon>Alveolata</taxon>
        <taxon>Dinophyceae</taxon>
        <taxon>Suessiales</taxon>
        <taxon>Symbiodiniaceae</taxon>
        <taxon>Durusdinium</taxon>
    </lineage>
</organism>
<accession>A0ABP0SU15</accession>
<name>A0ABP0SU15_9DINO</name>
<reference evidence="2 3" key="1">
    <citation type="submission" date="2024-02" db="EMBL/GenBank/DDBJ databases">
        <authorList>
            <person name="Chen Y."/>
            <person name="Shah S."/>
            <person name="Dougan E. K."/>
            <person name="Thang M."/>
            <person name="Chan C."/>
        </authorList>
    </citation>
    <scope>NUCLEOTIDE SEQUENCE [LARGE SCALE GENOMIC DNA]</scope>
</reference>
<dbReference type="Proteomes" id="UP001642484">
    <property type="component" value="Unassembled WGS sequence"/>
</dbReference>
<evidence type="ECO:0000313" key="2">
    <source>
        <dbReference type="EMBL" id="CAK9115892.1"/>
    </source>
</evidence>
<dbReference type="EMBL" id="CAXAMN010028251">
    <property type="protein sequence ID" value="CAK9115892.1"/>
    <property type="molecule type" value="Genomic_DNA"/>
</dbReference>
<gene>
    <name evidence="1" type="ORF">CCMP2556_LOCUS53532</name>
    <name evidence="2" type="ORF">CCMP2556_LOCUS53620</name>
</gene>
<evidence type="ECO:0000313" key="3">
    <source>
        <dbReference type="Proteomes" id="UP001642484"/>
    </source>
</evidence>